<accession>A0A7K6IPG0</accession>
<dbReference type="PANTHER" id="PTHR14726">
    <property type="entry name" value="JHY PROTEIN HOMOLOG"/>
    <property type="match status" value="1"/>
</dbReference>
<feature type="compositionally biased region" description="Polar residues" evidence="1">
    <location>
        <begin position="7"/>
        <end position="21"/>
    </location>
</feature>
<reference evidence="2 3" key="1">
    <citation type="submission" date="2019-09" db="EMBL/GenBank/DDBJ databases">
        <title>Bird 10,000 Genomes (B10K) Project - Family phase.</title>
        <authorList>
            <person name="Zhang G."/>
        </authorList>
    </citation>
    <scope>NUCLEOTIDE SEQUENCE [LARGE SCALE GENOMIC DNA]</scope>
    <source>
        <strain evidence="2">B10K-DU-029-43</strain>
        <tissue evidence="2">Heart</tissue>
    </source>
</reference>
<feature type="non-terminal residue" evidence="2">
    <location>
        <position position="160"/>
    </location>
</feature>
<dbReference type="EMBL" id="VZRQ01001986">
    <property type="protein sequence ID" value="NWV89597.1"/>
    <property type="molecule type" value="Genomic_DNA"/>
</dbReference>
<proteinExistence type="predicted"/>
<evidence type="ECO:0000256" key="1">
    <source>
        <dbReference type="SAM" id="MobiDB-lite"/>
    </source>
</evidence>
<gene>
    <name evidence="2" type="primary">Jhy</name>
    <name evidence="2" type="ORF">MACNIG_R03794</name>
</gene>
<protein>
    <submittedName>
        <fullName evidence="2">JHY protein</fullName>
    </submittedName>
</protein>
<name>A0A7K6IPG0_9CORV</name>
<organism evidence="2 3">
    <name type="scientific">Machaerirhynchus nigripectus</name>
    <dbReference type="NCBI Taxonomy" id="1160894"/>
    <lineage>
        <taxon>Eukaryota</taxon>
        <taxon>Metazoa</taxon>
        <taxon>Chordata</taxon>
        <taxon>Craniata</taxon>
        <taxon>Vertebrata</taxon>
        <taxon>Euteleostomi</taxon>
        <taxon>Archelosauria</taxon>
        <taxon>Archosauria</taxon>
        <taxon>Dinosauria</taxon>
        <taxon>Saurischia</taxon>
        <taxon>Theropoda</taxon>
        <taxon>Coelurosauria</taxon>
        <taxon>Aves</taxon>
        <taxon>Neognathae</taxon>
        <taxon>Neoaves</taxon>
        <taxon>Telluraves</taxon>
        <taxon>Australaves</taxon>
        <taxon>Passeriformes</taxon>
        <taxon>Corvoidea</taxon>
        <taxon>Dicruridae</taxon>
        <taxon>Machaerirhynchus</taxon>
    </lineage>
</organism>
<keyword evidence="3" id="KW-1185">Reference proteome</keyword>
<comment type="caution">
    <text evidence="2">The sequence shown here is derived from an EMBL/GenBank/DDBJ whole genome shotgun (WGS) entry which is preliminary data.</text>
</comment>
<dbReference type="InterPro" id="IPR027968">
    <property type="entry name" value="JHY"/>
</dbReference>
<dbReference type="PANTHER" id="PTHR14726:SF1">
    <property type="entry name" value="JHY PROTEIN HOMOLOG"/>
    <property type="match status" value="1"/>
</dbReference>
<feature type="non-terminal residue" evidence="2">
    <location>
        <position position="1"/>
    </location>
</feature>
<evidence type="ECO:0000313" key="3">
    <source>
        <dbReference type="Proteomes" id="UP000574967"/>
    </source>
</evidence>
<feature type="region of interest" description="Disordered" evidence="1">
    <location>
        <begin position="1"/>
        <end position="24"/>
    </location>
</feature>
<dbReference type="GO" id="GO:0035082">
    <property type="term" value="P:axoneme assembly"/>
    <property type="evidence" value="ECO:0007669"/>
    <property type="project" value="TreeGrafter"/>
</dbReference>
<dbReference type="Proteomes" id="UP000574967">
    <property type="component" value="Unassembled WGS sequence"/>
</dbReference>
<dbReference type="AlphaFoldDB" id="A0A7K6IPG0"/>
<dbReference type="Pfam" id="PF15261">
    <property type="entry name" value="JHY"/>
    <property type="match status" value="1"/>
</dbReference>
<sequence>KMRRSNSEGSLLQMEKQNQPRASKKLCSSKFYINLNMKLGGLGPDYEAIKEKKQKLKLQKEYSRQINEYNMKTVTVGQRLPAKPQVSSVSRVKALEYAKKIPRPKTFITRQSDQEVKEERVLPPAPNGTSLPQIPSLESLWSRHKKEKEVVAAFKALHIL</sequence>
<evidence type="ECO:0000313" key="2">
    <source>
        <dbReference type="EMBL" id="NWV89597.1"/>
    </source>
</evidence>